<dbReference type="InterPro" id="IPR025668">
    <property type="entry name" value="Tnp_DDE_dom"/>
</dbReference>
<organism evidence="2 3">
    <name type="scientific">Mycolicibacterium novocastrense</name>
    <name type="common">Mycobacterium novocastrense</name>
    <dbReference type="NCBI Taxonomy" id="59813"/>
    <lineage>
        <taxon>Bacteria</taxon>
        <taxon>Bacillati</taxon>
        <taxon>Actinomycetota</taxon>
        <taxon>Actinomycetes</taxon>
        <taxon>Mycobacteriales</taxon>
        <taxon>Mycobacteriaceae</taxon>
        <taxon>Mycolicibacterium</taxon>
    </lineage>
</organism>
<dbReference type="RefSeq" id="WP_067397010.1">
    <property type="nucleotide sequence ID" value="NZ_BCTA01000117.1"/>
</dbReference>
<comment type="caution">
    <text evidence="2">The sequence shown here is derived from an EMBL/GenBank/DDBJ whole genome shotgun (WGS) entry which is preliminary data.</text>
</comment>
<evidence type="ECO:0000313" key="3">
    <source>
        <dbReference type="Proteomes" id="UP001207528"/>
    </source>
</evidence>
<dbReference type="InterPro" id="IPR047960">
    <property type="entry name" value="Transpos_IS1380"/>
</dbReference>
<gene>
    <name evidence="2" type="ORF">H7I77_16840</name>
</gene>
<name>A0AAW5SN06_MYCNV</name>
<reference evidence="2" key="2">
    <citation type="journal article" date="2022" name="BMC Genomics">
        <title>Comparative genome analysis of mycobacteria focusing on tRNA and non-coding RNA.</title>
        <authorList>
            <person name="Behra P.R.K."/>
            <person name="Pettersson B.M.F."/>
            <person name="Ramesh M."/>
            <person name="Das S."/>
            <person name="Dasgupta S."/>
            <person name="Kirsebom L.A."/>
        </authorList>
    </citation>
    <scope>NUCLEOTIDE SEQUENCE</scope>
    <source>
        <strain evidence="2">DSM 44203</strain>
    </source>
</reference>
<evidence type="ECO:0000313" key="2">
    <source>
        <dbReference type="EMBL" id="MCV7024990.1"/>
    </source>
</evidence>
<dbReference type="AlphaFoldDB" id="A0AAW5SN06"/>
<proteinExistence type="predicted"/>
<dbReference type="EMBL" id="JACKTI010000047">
    <property type="protein sequence ID" value="MCV7024990.1"/>
    <property type="molecule type" value="Genomic_DNA"/>
</dbReference>
<sequence>MKRNRCGGVGVEAGSESLISSGGAALLLKTAQVSGLSDGLTGALRPWRASRSVHDPGKTLLDLAVTIALGGDCLADAAMLRAQSELFGPVASDPTISRLIDTLGADPGAVIAAIRGARAAARALVWGHQLPIRAAGQVVVDLDATLVGSHSEKEGATPNFKRGFGFHPLLAFVDHGHGGTGEPLAAMLRPGKATANDAADQIAVLDAALAQLPEQTRPQVLVRGDTGAGVHGLVWHIHNLGLRYSVGIYARQPVLDALAALPRQAWRRALDADGRPRQGAQVAELTRWLPATFAGWPPGMRIIARRERPHPGAQLRITDADGWRITLFATNTVGGRLADLELRHRRRARAEDRIRGLKDTGMTNLPLQAFTKNQIWLELVQLAAELLTWTQLLAWPDRPARSWEPKRLRLRLLAVAGRIITTARRSILRLSRRWPWTDLITSGYQRLAALT</sequence>
<protein>
    <submittedName>
        <fullName evidence="2">IS1380 family transposase</fullName>
    </submittedName>
</protein>
<dbReference type="NCBIfam" id="NF033539">
    <property type="entry name" value="transpos_IS1380"/>
    <property type="match status" value="1"/>
</dbReference>
<reference evidence="2" key="1">
    <citation type="submission" date="2020-07" db="EMBL/GenBank/DDBJ databases">
        <authorList>
            <person name="Pettersson B.M.F."/>
            <person name="Behra P.R.K."/>
            <person name="Ramesh M."/>
            <person name="Das S."/>
            <person name="Dasgupta S."/>
            <person name="Kirsebom L.A."/>
        </authorList>
    </citation>
    <scope>NUCLEOTIDE SEQUENCE</scope>
    <source>
        <strain evidence="2">DSM 44203</strain>
    </source>
</reference>
<feature type="domain" description="Transposase DDE" evidence="1">
    <location>
        <begin position="12"/>
        <end position="450"/>
    </location>
</feature>
<accession>A0AAW5SN06</accession>
<dbReference type="Proteomes" id="UP001207528">
    <property type="component" value="Unassembled WGS sequence"/>
</dbReference>
<evidence type="ECO:0000259" key="1">
    <source>
        <dbReference type="Pfam" id="PF13701"/>
    </source>
</evidence>
<dbReference type="Pfam" id="PF13701">
    <property type="entry name" value="DDE_Tnp_1_4"/>
    <property type="match status" value="1"/>
</dbReference>